<protein>
    <recommendedName>
        <fullName evidence="4">LPXTG cell wall anchor domain-containing protein</fullName>
    </recommendedName>
</protein>
<comment type="caution">
    <text evidence="2">The sequence shown here is derived from an EMBL/GenBank/DDBJ whole genome shotgun (WGS) entry which is preliminary data.</text>
</comment>
<feature type="transmembrane region" description="Helical" evidence="1">
    <location>
        <begin position="29"/>
        <end position="48"/>
    </location>
</feature>
<keyword evidence="1" id="KW-1133">Transmembrane helix</keyword>
<evidence type="ECO:0000313" key="2">
    <source>
        <dbReference type="EMBL" id="GAA3948043.1"/>
    </source>
</evidence>
<evidence type="ECO:0008006" key="4">
    <source>
        <dbReference type="Google" id="ProtNLM"/>
    </source>
</evidence>
<gene>
    <name evidence="2" type="ORF">GCM10022383_27270</name>
</gene>
<dbReference type="EMBL" id="BAABCP010000002">
    <property type="protein sequence ID" value="GAA3948043.1"/>
    <property type="molecule type" value="Genomic_DNA"/>
</dbReference>
<accession>A0ABP7NIM0</accession>
<keyword evidence="3" id="KW-1185">Reference proteome</keyword>
<dbReference type="Proteomes" id="UP001501591">
    <property type="component" value="Unassembled WGS sequence"/>
</dbReference>
<keyword evidence="1" id="KW-0812">Transmembrane</keyword>
<evidence type="ECO:0000313" key="3">
    <source>
        <dbReference type="Proteomes" id="UP001501591"/>
    </source>
</evidence>
<reference evidence="3" key="1">
    <citation type="journal article" date="2019" name="Int. J. Syst. Evol. Microbiol.">
        <title>The Global Catalogue of Microorganisms (GCM) 10K type strain sequencing project: providing services to taxonomists for standard genome sequencing and annotation.</title>
        <authorList>
            <consortium name="The Broad Institute Genomics Platform"/>
            <consortium name="The Broad Institute Genome Sequencing Center for Infectious Disease"/>
            <person name="Wu L."/>
            <person name="Ma J."/>
        </authorList>
    </citation>
    <scope>NUCLEOTIDE SEQUENCE [LARGE SCALE GENOMIC DNA]</scope>
    <source>
        <strain evidence="3">JCM 17024</strain>
    </source>
</reference>
<proteinExistence type="predicted"/>
<sequence length="59" mass="6664">MTNMWTVLVILLVVWAVLAVTGFAINGLLWLAIIGVILFVGTLIFGFVRNRSRRDHLRP</sequence>
<organism evidence="2 3">
    <name type="scientific">Microbacterium soli</name>
    <dbReference type="NCBI Taxonomy" id="446075"/>
    <lineage>
        <taxon>Bacteria</taxon>
        <taxon>Bacillati</taxon>
        <taxon>Actinomycetota</taxon>
        <taxon>Actinomycetes</taxon>
        <taxon>Micrococcales</taxon>
        <taxon>Microbacteriaceae</taxon>
        <taxon>Microbacterium</taxon>
    </lineage>
</organism>
<keyword evidence="1" id="KW-0472">Membrane</keyword>
<name>A0ABP7NIM0_9MICO</name>
<dbReference type="RefSeq" id="WP_344820452.1">
    <property type="nucleotide sequence ID" value="NZ_BAABCP010000002.1"/>
</dbReference>
<evidence type="ECO:0000256" key="1">
    <source>
        <dbReference type="SAM" id="Phobius"/>
    </source>
</evidence>